<evidence type="ECO:0000256" key="1">
    <source>
        <dbReference type="SAM" id="Phobius"/>
    </source>
</evidence>
<reference evidence="2 3" key="1">
    <citation type="journal article" date="2015" name="Genome Biol.">
        <title>Comparative genomics of Steinernema reveals deeply conserved gene regulatory networks.</title>
        <authorList>
            <person name="Dillman A.R."/>
            <person name="Macchietto M."/>
            <person name="Porter C.F."/>
            <person name="Rogers A."/>
            <person name="Williams B."/>
            <person name="Antoshechkin I."/>
            <person name="Lee M.M."/>
            <person name="Goodwin Z."/>
            <person name="Lu X."/>
            <person name="Lewis E.E."/>
            <person name="Goodrich-Blair H."/>
            <person name="Stock S.P."/>
            <person name="Adams B.J."/>
            <person name="Sternberg P.W."/>
            <person name="Mortazavi A."/>
        </authorList>
    </citation>
    <scope>NUCLEOTIDE SEQUENCE [LARGE SCALE GENOMIC DNA]</scope>
    <source>
        <strain evidence="2 3">ALL</strain>
    </source>
</reference>
<keyword evidence="1" id="KW-1133">Transmembrane helix</keyword>
<dbReference type="Proteomes" id="UP000298663">
    <property type="component" value="Unassembled WGS sequence"/>
</dbReference>
<keyword evidence="1" id="KW-0472">Membrane</keyword>
<reference evidence="2 3" key="2">
    <citation type="journal article" date="2019" name="G3 (Bethesda)">
        <title>Hybrid Assembly of the Genome of the Entomopathogenic Nematode Steinernema carpocapsae Identifies the X-Chromosome.</title>
        <authorList>
            <person name="Serra L."/>
            <person name="Macchietto M."/>
            <person name="Macias-Munoz A."/>
            <person name="McGill C.J."/>
            <person name="Rodriguez I.M."/>
            <person name="Rodriguez B."/>
            <person name="Murad R."/>
            <person name="Mortazavi A."/>
        </authorList>
    </citation>
    <scope>NUCLEOTIDE SEQUENCE [LARGE SCALE GENOMIC DNA]</scope>
    <source>
        <strain evidence="2 3">ALL</strain>
    </source>
</reference>
<proteinExistence type="predicted"/>
<name>A0A4U8UND2_STECR</name>
<gene>
    <name evidence="2" type="ORF">L596_002178</name>
</gene>
<feature type="transmembrane region" description="Helical" evidence="1">
    <location>
        <begin position="34"/>
        <end position="58"/>
    </location>
</feature>
<organism evidence="2 3">
    <name type="scientific">Steinernema carpocapsae</name>
    <name type="common">Entomopathogenic nematode</name>
    <dbReference type="NCBI Taxonomy" id="34508"/>
    <lineage>
        <taxon>Eukaryota</taxon>
        <taxon>Metazoa</taxon>
        <taxon>Ecdysozoa</taxon>
        <taxon>Nematoda</taxon>
        <taxon>Chromadorea</taxon>
        <taxon>Rhabditida</taxon>
        <taxon>Tylenchina</taxon>
        <taxon>Panagrolaimomorpha</taxon>
        <taxon>Strongyloidoidea</taxon>
        <taxon>Steinernematidae</taxon>
        <taxon>Steinernema</taxon>
    </lineage>
</organism>
<sequence>MPAPAILEPLLPKLLLTGSEEQCSASEKIVTNKWFLIEQGVAIVLDIAALFSLVLACIRVRRKFRSLHPSVQILLFNMNVLIVLRTLVTFVRSSTNSYLWLAGKVFNLEGLAARVLSNLSRDGPGTGLP</sequence>
<dbReference type="EMBL" id="AZBU02000001">
    <property type="protein sequence ID" value="TMS34630.1"/>
    <property type="molecule type" value="Genomic_DNA"/>
</dbReference>
<keyword evidence="3" id="KW-1185">Reference proteome</keyword>
<protein>
    <submittedName>
        <fullName evidence="2">Uncharacterized protein</fullName>
    </submittedName>
</protein>
<keyword evidence="1" id="KW-0812">Transmembrane</keyword>
<evidence type="ECO:0000313" key="2">
    <source>
        <dbReference type="EMBL" id="TMS34630.1"/>
    </source>
</evidence>
<comment type="caution">
    <text evidence="2">The sequence shown here is derived from an EMBL/GenBank/DDBJ whole genome shotgun (WGS) entry which is preliminary data.</text>
</comment>
<evidence type="ECO:0000313" key="3">
    <source>
        <dbReference type="Proteomes" id="UP000298663"/>
    </source>
</evidence>
<feature type="transmembrane region" description="Helical" evidence="1">
    <location>
        <begin position="70"/>
        <end position="91"/>
    </location>
</feature>
<accession>A0A4U8UND2</accession>
<dbReference type="AlphaFoldDB" id="A0A4U8UND2"/>